<gene>
    <name evidence="1" type="ORF">KDL01_10650</name>
</gene>
<name>A0A941ISX7_9ACTN</name>
<sequence length="223" mass="24603">MEMLLANPGSTERTRVRRIPELAVRDRSALHAVLDAGLVGHLGVADAGRPYVLPVAYARVEETVLFHGSSASRLFRLCAAGVPVCFTVTELDGLVLARSAFESSMNYRSAMVLGHCGVLHGRTKERALRQISEHLMPGRWEEIRKPSAQELKATAVLELPLDECSLKISADGPSDEPADRELPVWAGRLPLTRQWGDPVPAEDLDPAHARIPAYIDRWRQRTS</sequence>
<dbReference type="InterPro" id="IPR024747">
    <property type="entry name" value="Pyridox_Oxase-rel"/>
</dbReference>
<comment type="caution">
    <text evidence="1">The sequence shown here is derived from an EMBL/GenBank/DDBJ whole genome shotgun (WGS) entry which is preliminary data.</text>
</comment>
<dbReference type="PANTHER" id="PTHR34071">
    <property type="entry name" value="5-NITROIMIDAZOLE ANTIBIOTICS RESISTANCE PROTEIN, NIMA-FAMILY-RELATED PROTEIN-RELATED"/>
    <property type="match status" value="1"/>
</dbReference>
<keyword evidence="2" id="KW-1185">Reference proteome</keyword>
<protein>
    <submittedName>
        <fullName evidence="1">Pyridoxamine 5'-phosphate oxidase family protein</fullName>
    </submittedName>
</protein>
<evidence type="ECO:0000313" key="1">
    <source>
        <dbReference type="EMBL" id="MBR7833726.1"/>
    </source>
</evidence>
<accession>A0A941ISX7</accession>
<dbReference type="SUPFAM" id="SSF50475">
    <property type="entry name" value="FMN-binding split barrel"/>
    <property type="match status" value="1"/>
</dbReference>
<dbReference type="InterPro" id="IPR012349">
    <property type="entry name" value="Split_barrel_FMN-bd"/>
</dbReference>
<organism evidence="1 2">
    <name type="scientific">Actinospica durhamensis</name>
    <dbReference type="NCBI Taxonomy" id="1508375"/>
    <lineage>
        <taxon>Bacteria</taxon>
        <taxon>Bacillati</taxon>
        <taxon>Actinomycetota</taxon>
        <taxon>Actinomycetes</taxon>
        <taxon>Catenulisporales</taxon>
        <taxon>Actinospicaceae</taxon>
        <taxon>Actinospica</taxon>
    </lineage>
</organism>
<dbReference type="Pfam" id="PF12900">
    <property type="entry name" value="Pyridox_ox_2"/>
    <property type="match status" value="1"/>
</dbReference>
<dbReference type="RefSeq" id="WP_212528246.1">
    <property type="nucleotide sequence ID" value="NZ_JAGSOG010000038.1"/>
</dbReference>
<reference evidence="1" key="1">
    <citation type="submission" date="2021-04" db="EMBL/GenBank/DDBJ databases">
        <title>Genome based classification of Actinospica acidithermotolerans sp. nov., an actinobacterium isolated from an Indonesian hot spring.</title>
        <authorList>
            <person name="Kusuma A.B."/>
            <person name="Putra K.E."/>
            <person name="Nafisah S."/>
            <person name="Loh J."/>
            <person name="Nouioui I."/>
            <person name="Goodfellow M."/>
        </authorList>
    </citation>
    <scope>NUCLEOTIDE SEQUENCE</scope>
    <source>
        <strain evidence="1">CSCA 57</strain>
    </source>
</reference>
<evidence type="ECO:0000313" key="2">
    <source>
        <dbReference type="Proteomes" id="UP000675781"/>
    </source>
</evidence>
<dbReference type="PANTHER" id="PTHR34071:SF2">
    <property type="entry name" value="FLAVIN-NUCLEOTIDE-BINDING PROTEIN"/>
    <property type="match status" value="1"/>
</dbReference>
<dbReference type="Gene3D" id="2.30.110.10">
    <property type="entry name" value="Electron Transport, Fmn-binding Protein, Chain A"/>
    <property type="match status" value="1"/>
</dbReference>
<proteinExistence type="predicted"/>
<dbReference type="Proteomes" id="UP000675781">
    <property type="component" value="Unassembled WGS sequence"/>
</dbReference>
<dbReference type="EMBL" id="JAGSOG010000038">
    <property type="protein sequence ID" value="MBR7833726.1"/>
    <property type="molecule type" value="Genomic_DNA"/>
</dbReference>
<dbReference type="AlphaFoldDB" id="A0A941ISX7"/>